<feature type="domain" description="Myosin motor" evidence="8">
    <location>
        <begin position="1016"/>
        <end position="1767"/>
    </location>
</feature>
<evidence type="ECO:0000313" key="9">
    <source>
        <dbReference type="EMBL" id="CAH3143632.1"/>
    </source>
</evidence>
<dbReference type="PROSITE" id="PS51456">
    <property type="entry name" value="MYOSIN_MOTOR"/>
    <property type="match status" value="1"/>
</dbReference>
<reference evidence="9 10" key="1">
    <citation type="submission" date="2022-05" db="EMBL/GenBank/DDBJ databases">
        <authorList>
            <consortium name="Genoscope - CEA"/>
            <person name="William W."/>
        </authorList>
    </citation>
    <scope>NUCLEOTIDE SEQUENCE [LARGE SCALE GENOMIC DNA]</scope>
</reference>
<feature type="region of interest" description="Actin-binding" evidence="6">
    <location>
        <begin position="1636"/>
        <end position="1658"/>
    </location>
</feature>
<proteinExistence type="inferred from homology"/>
<feature type="compositionally biased region" description="Polar residues" evidence="7">
    <location>
        <begin position="402"/>
        <end position="416"/>
    </location>
</feature>
<evidence type="ECO:0000256" key="1">
    <source>
        <dbReference type="ARBA" id="ARBA00022741"/>
    </source>
</evidence>
<organism evidence="9 10">
    <name type="scientific">Porites lobata</name>
    <dbReference type="NCBI Taxonomy" id="104759"/>
    <lineage>
        <taxon>Eukaryota</taxon>
        <taxon>Metazoa</taxon>
        <taxon>Cnidaria</taxon>
        <taxon>Anthozoa</taxon>
        <taxon>Hexacorallia</taxon>
        <taxon>Scleractinia</taxon>
        <taxon>Fungiina</taxon>
        <taxon>Poritidae</taxon>
        <taxon>Porites</taxon>
    </lineage>
</organism>
<comment type="caution">
    <text evidence="9">The sequence shown here is derived from an EMBL/GenBank/DDBJ whole genome shotgun (WGS) entry which is preliminary data.</text>
</comment>
<dbReference type="Gene3D" id="1.20.120.720">
    <property type="entry name" value="Myosin VI head, motor domain, U50 subdomain"/>
    <property type="match status" value="2"/>
</dbReference>
<dbReference type="SMART" id="SM00242">
    <property type="entry name" value="MYSc"/>
    <property type="match status" value="1"/>
</dbReference>
<keyword evidence="3 6" id="KW-0518">Myosin</keyword>
<feature type="compositionally biased region" description="Polar residues" evidence="7">
    <location>
        <begin position="343"/>
        <end position="356"/>
    </location>
</feature>
<evidence type="ECO:0000256" key="6">
    <source>
        <dbReference type="PROSITE-ProRule" id="PRU00782"/>
    </source>
</evidence>
<evidence type="ECO:0000256" key="3">
    <source>
        <dbReference type="ARBA" id="ARBA00023123"/>
    </source>
</evidence>
<gene>
    <name evidence="9" type="ORF">PLOB_00043537</name>
</gene>
<keyword evidence="1 6" id="KW-0547">Nucleotide-binding</keyword>
<dbReference type="Gene3D" id="3.40.850.10">
    <property type="entry name" value="Kinesin motor domain"/>
    <property type="match status" value="2"/>
</dbReference>
<feature type="compositionally biased region" description="Basic residues" evidence="7">
    <location>
        <begin position="1802"/>
        <end position="1816"/>
    </location>
</feature>
<feature type="compositionally biased region" description="Polar residues" evidence="7">
    <location>
        <begin position="1357"/>
        <end position="1366"/>
    </location>
</feature>
<accession>A0ABN8PH04</accession>
<dbReference type="PANTHER" id="PTHR13140:SF498">
    <property type="entry name" value="DACHS, ISOFORM E"/>
    <property type="match status" value="1"/>
</dbReference>
<dbReference type="Pfam" id="PF16025">
    <property type="entry name" value="CaM_bind"/>
    <property type="match status" value="1"/>
</dbReference>
<dbReference type="EMBL" id="CALNXK010000071">
    <property type="protein sequence ID" value="CAH3143632.1"/>
    <property type="molecule type" value="Genomic_DNA"/>
</dbReference>
<dbReference type="Proteomes" id="UP001159405">
    <property type="component" value="Unassembled WGS sequence"/>
</dbReference>
<evidence type="ECO:0000313" key="10">
    <source>
        <dbReference type="Proteomes" id="UP001159405"/>
    </source>
</evidence>
<dbReference type="PRINTS" id="PR00193">
    <property type="entry name" value="MYOSINHEAVY"/>
</dbReference>
<feature type="region of interest" description="Disordered" evidence="7">
    <location>
        <begin position="394"/>
        <end position="460"/>
    </location>
</feature>
<feature type="compositionally biased region" description="Low complexity" evidence="7">
    <location>
        <begin position="448"/>
        <end position="460"/>
    </location>
</feature>
<feature type="region of interest" description="Disordered" evidence="7">
    <location>
        <begin position="1357"/>
        <end position="1407"/>
    </location>
</feature>
<dbReference type="InterPro" id="IPR036961">
    <property type="entry name" value="Kinesin_motor_dom_sf"/>
</dbReference>
<keyword evidence="2 6" id="KW-0067">ATP-binding</keyword>
<feature type="region of interest" description="Disordered" evidence="7">
    <location>
        <begin position="314"/>
        <end position="360"/>
    </location>
</feature>
<feature type="compositionally biased region" description="Basic and acidic residues" evidence="7">
    <location>
        <begin position="692"/>
        <end position="705"/>
    </location>
</feature>
<comment type="similarity">
    <text evidence="6">Belongs to the TRAFAC class myosin-kinesin ATPase superfamily. Myosin family.</text>
</comment>
<evidence type="ECO:0000256" key="7">
    <source>
        <dbReference type="SAM" id="MobiDB-lite"/>
    </source>
</evidence>
<sequence>MPACLRDLFEQTSCEEEKCFANNAFTSAKSYTTILGINGMQLPPPLLTEEERAEMREYRRRAVRCETKLFDRRREKYSDLILQVMSVMDRIQGQREAKLLTEMNDDTESILERTVINEIADMAGTNRTLQQNHSQPVTHELHPFALDVSSYGRSSENKTDRSRRVLSQMGYMPESMLMSSGESGLLEHQFVRKADSREKIQTVPLGFDRMDIPLSSTMDNEISKIKRPFSQLSVAADEMFSDIPLDSTLRNKSASFQPERNGPEYDSLASTSLSLAFSDSSNSTVRSVVELQPHSLAKQEINRKSGTVQYYVSHKQQPTTTQSKNPKKLIKPLSSKQKGGKQISETSGSSQRPTLSDQDETLINLEKLRQKLLEEKQKHMDVLKQQELQRLRKQQREHSLELDQNYSTFQSSTPTRASGRPRSTSLPSTRTSDLKESLDSNCPHVTDRSSPLRRPLSMPPGEMYSILELSGENLDLDAQDHHTEPESSSDKENHVVHIESSVARLRETLISERPARNVQTVMNDKENIHTGFSKRNYSHKSSAASKGNLKFFESNGRDKFAKLSAHAKGFLTRCLMKTAKVQGLIQTIKDTKDVLADISKEDAQSMQEKMLKQNVEGHLKIARCSLHDVFFSIPVKERMSYIAQSRSLARVKQAKRPTRSSVGQSKLSAVTLRAIQRRQEGFNHSVQQTENTEVKLKHDPREERKRKNWNIRVLKPQQGHTSPPLPDKTRSKKQVNRPTTAPERPLMQKEDSVSKRPQTADPVRGISERPARSSLAGGITNQPAKRPGRKSLGGIIQQPKMAGALGNTKPRAQKRLSLPASAQPRIRTTNDVAQRPQTASEHINSVDVNEFDRLRKENAVLRDELAHLRNEVSGERHTHEQMLKSFQACHNEDARKLREEKKLTSKLAEENGELRLELKDLRKRASSSSSAKTKTSETEFNAQLVRELSNVGQRLETLHRDLLSSPVAKSVHGKHSTIWASICRRFTTYVQCKPEWSFKTRGIPSNSVDENVTDLPTGDLVHLSGPVTEDAVTRALQQRSAVGENYTSLGPVLIAVNSFDQVQSKSSFQHSQKLQEVVQRVTRKLAISGSPQVIVLSGNGGSGKTFTSQALVQHLMEQAGGGLESDICKHFLASITVIQSLGNAKTATNSDSSRIGNFLELHLSDGVISRTKIQCYLLDSTRVACPAAQERNFHIFYQLLYGITQEERVKLHLQGYSVHSLSYLNKSLIPYSEDEEEYRARFERWRAALATLGIPFLDVLRILVAILLLGNVEFVDGEGLELDVKGNNEIKAVAALLGVSGVSLFRGLSTKTKNVRGQILRSLCDAATANSNRDALAKALYCRTVAAVVRRGNSYKRPTSMLSSPHGSYESLRASSPGSGTGSLGRSPVNSTNGLLMTPGTVSTPSSPGLDGSFQFTRGASGLIGVIDVFGFENSQVNLLEQICVNLCSETLQHFYNTHVFKSTDEFTRDEDVLSDLGVDYYDNAPCIELLTCQRAGVLTMLDKESLFARGSYQNFLQRVKEQHKDSECFFDPDPESSCFGVSHYGGNVIYDASSLLHINRDTIPDDIICVFSRQNCNFGFATHLFTNDLKPQQGQTTAPKGVLHRISPTPAQEPQSGGSMDVPLRTFSQGFQEKVDVLLKTLVQAQPTFVRCIKINTREEPHFFDRGIVSQQIRVLQIFETLQLLQSSLAHRTRFQAFAKKYSFLSPRKVRSKEEPGYEHCKVILETVMRKVDRSKGDAMMGSWTLGKTYVFYSEVVKQELERILEVCQLTAAVTIQSWVRRWICRKRWPNLKRSLEMQKKGRHGSRVHHNHVRRSLSPSDELRVDTKTADQTCCLYGLDMETPPPLPKSRPYTVMGNMKMGFPQTRIMKVDYPDDGSEVILKKGDAVKVIRASEKRGYLVIEHKNTTLHLPFQVMELKNSPNPSPR</sequence>
<evidence type="ECO:0000259" key="8">
    <source>
        <dbReference type="PROSITE" id="PS51456"/>
    </source>
</evidence>
<protein>
    <recommendedName>
        <fullName evidence="8">Myosin motor domain-containing protein</fullName>
    </recommendedName>
</protein>
<evidence type="ECO:0000256" key="2">
    <source>
        <dbReference type="ARBA" id="ARBA00022840"/>
    </source>
</evidence>
<dbReference type="Gene3D" id="1.20.5.4820">
    <property type="match status" value="1"/>
</dbReference>
<feature type="compositionally biased region" description="Polar residues" evidence="7">
    <location>
        <begin position="1388"/>
        <end position="1407"/>
    </location>
</feature>
<feature type="compositionally biased region" description="Polar residues" evidence="7">
    <location>
        <begin position="314"/>
        <end position="324"/>
    </location>
</feature>
<keyword evidence="5 6" id="KW-0009">Actin-binding</keyword>
<feature type="compositionally biased region" description="Polar residues" evidence="7">
    <location>
        <begin position="682"/>
        <end position="691"/>
    </location>
</feature>
<dbReference type="Pfam" id="PF00063">
    <property type="entry name" value="Myosin_head"/>
    <property type="match status" value="2"/>
</dbReference>
<feature type="compositionally biased region" description="Polar residues" evidence="7">
    <location>
        <begin position="826"/>
        <end position="843"/>
    </location>
</feature>
<feature type="compositionally biased region" description="Low complexity" evidence="7">
    <location>
        <begin position="418"/>
        <end position="431"/>
    </location>
</feature>
<feature type="region of interest" description="Disordered" evidence="7">
    <location>
        <begin position="815"/>
        <end position="843"/>
    </location>
</feature>
<keyword evidence="10" id="KW-1185">Reference proteome</keyword>
<dbReference type="Gene3D" id="1.10.10.820">
    <property type="match status" value="1"/>
</dbReference>
<dbReference type="PANTHER" id="PTHR13140">
    <property type="entry name" value="MYOSIN"/>
    <property type="match status" value="1"/>
</dbReference>
<keyword evidence="4 6" id="KW-0505">Motor protein</keyword>
<dbReference type="InterPro" id="IPR001609">
    <property type="entry name" value="Myosin_head_motor_dom-like"/>
</dbReference>
<evidence type="ECO:0000256" key="4">
    <source>
        <dbReference type="ARBA" id="ARBA00023175"/>
    </source>
</evidence>
<evidence type="ECO:0000256" key="5">
    <source>
        <dbReference type="ARBA" id="ARBA00023203"/>
    </source>
</evidence>
<feature type="binding site" evidence="6">
    <location>
        <begin position="1098"/>
        <end position="1105"/>
    </location>
    <ligand>
        <name>ATP</name>
        <dbReference type="ChEBI" id="CHEBI:30616"/>
    </ligand>
</feature>
<dbReference type="InterPro" id="IPR027417">
    <property type="entry name" value="P-loop_NTPase"/>
</dbReference>
<name>A0ABN8PH04_9CNID</name>
<dbReference type="Gene3D" id="1.20.58.530">
    <property type="match status" value="1"/>
</dbReference>
<feature type="region of interest" description="Disordered" evidence="7">
    <location>
        <begin position="1800"/>
        <end position="1824"/>
    </location>
</feature>
<dbReference type="SUPFAM" id="SSF52540">
    <property type="entry name" value="P-loop containing nucleoside triphosphate hydrolases"/>
    <property type="match status" value="1"/>
</dbReference>
<feature type="region of interest" description="Disordered" evidence="7">
    <location>
        <begin position="679"/>
        <end position="793"/>
    </location>
</feature>
<dbReference type="PROSITE" id="PS50096">
    <property type="entry name" value="IQ"/>
    <property type="match status" value="1"/>
</dbReference>